<dbReference type="PATRIC" id="fig|1304281.5.peg.2630"/>
<name>A0A0J7IVZ2_9FLAO</name>
<evidence type="ECO:0000313" key="3">
    <source>
        <dbReference type="Proteomes" id="UP000035900"/>
    </source>
</evidence>
<evidence type="ECO:0000313" key="2">
    <source>
        <dbReference type="EMBL" id="KMQ70468.1"/>
    </source>
</evidence>
<proteinExistence type="predicted"/>
<dbReference type="EMBL" id="LFNG01000018">
    <property type="protein sequence ID" value="KMQ70468.1"/>
    <property type="molecule type" value="Genomic_DNA"/>
</dbReference>
<dbReference type="InterPro" id="IPR021729">
    <property type="entry name" value="DUF3298"/>
</dbReference>
<dbReference type="Gene3D" id="3.90.640.20">
    <property type="entry name" value="Heat-shock cognate protein, ATPase"/>
    <property type="match status" value="1"/>
</dbReference>
<organism evidence="2 3">
    <name type="scientific">Chryseobacterium koreense CCUG 49689</name>
    <dbReference type="NCBI Taxonomy" id="1304281"/>
    <lineage>
        <taxon>Bacteria</taxon>
        <taxon>Pseudomonadati</taxon>
        <taxon>Bacteroidota</taxon>
        <taxon>Flavobacteriia</taxon>
        <taxon>Flavobacteriales</taxon>
        <taxon>Weeksellaceae</taxon>
        <taxon>Chryseobacterium group</taxon>
        <taxon>Chryseobacterium</taxon>
    </lineage>
</organism>
<protein>
    <recommendedName>
        <fullName evidence="1">DUF3298 domain-containing protein</fullName>
    </recommendedName>
</protein>
<reference evidence="2 3" key="1">
    <citation type="journal article" date="2004" name="Int. J. Syst. Evol. Microbiol.">
        <title>Kaistella koreensis gen. nov., sp. nov., a novel member of the Chryseobacterium-Bergeyella-Riemerella branch.</title>
        <authorList>
            <person name="Kim M.K."/>
            <person name="Im W.T."/>
            <person name="Shin Y.K."/>
            <person name="Lim J.H."/>
            <person name="Kim S.H."/>
            <person name="Lee B.C."/>
            <person name="Park M.Y."/>
            <person name="Lee K.Y."/>
            <person name="Lee S.T."/>
        </authorList>
    </citation>
    <scope>NUCLEOTIDE SEQUENCE [LARGE SCALE GENOMIC DNA]</scope>
    <source>
        <strain evidence="2 3">CCUG 49689</strain>
    </source>
</reference>
<feature type="domain" description="DUF3298" evidence="1">
    <location>
        <begin position="161"/>
        <end position="198"/>
    </location>
</feature>
<keyword evidence="3" id="KW-1185">Reference proteome</keyword>
<sequence length="207" mass="23517">MDSSGNFIIKAKYPVSAQDTANGIKKLVDLIISQEKENREKIDLPKIENLRVSIDYEEFDDPKNGIKSYLIKKHLKAGTEPETAKVWTIVFQNQKEIDIETFLDLSGDMDLQVTKLLSQHAMRQNKKMDKNLLDQGLGLYYLAADGKTLDPKKFHGDGYLFASNLQNFVVEDSGFTFYFDSGAIAPNSEGVQKIHLTREQLKPFLRP</sequence>
<gene>
    <name evidence="2" type="ORF">ACM44_12205</name>
</gene>
<dbReference type="Pfam" id="PF11738">
    <property type="entry name" value="DUF3298"/>
    <property type="match status" value="1"/>
</dbReference>
<evidence type="ECO:0000259" key="1">
    <source>
        <dbReference type="Pfam" id="PF11738"/>
    </source>
</evidence>
<comment type="caution">
    <text evidence="2">The sequence shown here is derived from an EMBL/GenBank/DDBJ whole genome shotgun (WGS) entry which is preliminary data.</text>
</comment>
<accession>A0A0J7IVZ2</accession>
<dbReference type="InterPro" id="IPR037126">
    <property type="entry name" value="PdaC/RsiV-like_sf"/>
</dbReference>
<dbReference type="AlphaFoldDB" id="A0A0J7IVZ2"/>
<dbReference type="Proteomes" id="UP000035900">
    <property type="component" value="Unassembled WGS sequence"/>
</dbReference>